<dbReference type="OrthoDB" id="568331at2759"/>
<feature type="region of interest" description="Disordered" evidence="1">
    <location>
        <begin position="117"/>
        <end position="161"/>
    </location>
</feature>
<protein>
    <submittedName>
        <fullName evidence="2">Predicted protein</fullName>
    </submittedName>
</protein>
<proteinExistence type="predicted"/>
<dbReference type="PANTHER" id="PTHR46423">
    <property type="entry name" value="RNA POLYMERASE II-ASSOCIATED PROTEIN 3"/>
    <property type="match status" value="1"/>
</dbReference>
<dbReference type="InterPro" id="IPR011990">
    <property type="entry name" value="TPR-like_helical_dom_sf"/>
</dbReference>
<dbReference type="RefSeq" id="XP_003059873.1">
    <property type="nucleotide sequence ID" value="XM_003059827.1"/>
</dbReference>
<dbReference type="SUPFAM" id="SSF48452">
    <property type="entry name" value="TPR-like"/>
    <property type="match status" value="1"/>
</dbReference>
<keyword evidence="3" id="KW-1185">Reference proteome</keyword>
<sequence>MAMKRNRVRLTDDERRKFDDVGLDDINAMTDPATLHKLMQYMEEEGFPQTASVVKNRLIALGAKKPDAVVDSETEADAASFAEDLVRWTNDLKAADVADAAEPTFVRARDRDGDGVAPIRCIPTTTVNPTGADEAAKKRAKDDAEKSDDGEGRPVPEELSEAESMLFGASGLTPDDSEDMSVANTAVDVKRTLRAMEGATARERRWVATREKEKGNELFKAREYRSAIEAYGLSLALDPSSAATRCNRAAAYMKLKRWHD</sequence>
<feature type="non-terminal residue" evidence="2">
    <location>
        <position position="260"/>
    </location>
</feature>
<dbReference type="EMBL" id="GG663741">
    <property type="protein sequence ID" value="EEH55825.1"/>
    <property type="molecule type" value="Genomic_DNA"/>
</dbReference>
<gene>
    <name evidence="2" type="ORF">MICPUCDRAFT_47764</name>
</gene>
<name>C1MW74_MICPC</name>
<feature type="compositionally biased region" description="Basic and acidic residues" evidence="1">
    <location>
        <begin position="134"/>
        <end position="156"/>
    </location>
</feature>
<dbReference type="STRING" id="564608.C1MW74"/>
<evidence type="ECO:0000313" key="2">
    <source>
        <dbReference type="EMBL" id="EEH55825.1"/>
    </source>
</evidence>
<dbReference type="Gene3D" id="1.25.40.10">
    <property type="entry name" value="Tetratricopeptide repeat domain"/>
    <property type="match status" value="1"/>
</dbReference>
<evidence type="ECO:0000313" key="3">
    <source>
        <dbReference type="Proteomes" id="UP000001876"/>
    </source>
</evidence>
<organism evidence="3">
    <name type="scientific">Micromonas pusilla (strain CCMP1545)</name>
    <name type="common">Picoplanktonic green alga</name>
    <dbReference type="NCBI Taxonomy" id="564608"/>
    <lineage>
        <taxon>Eukaryota</taxon>
        <taxon>Viridiplantae</taxon>
        <taxon>Chlorophyta</taxon>
        <taxon>Mamiellophyceae</taxon>
        <taxon>Mamiellales</taxon>
        <taxon>Mamiellaceae</taxon>
        <taxon>Micromonas</taxon>
    </lineage>
</organism>
<dbReference type="Proteomes" id="UP000001876">
    <property type="component" value="Unassembled WGS sequence"/>
</dbReference>
<reference evidence="2 3" key="1">
    <citation type="journal article" date="2009" name="Science">
        <title>Green evolution and dynamic adaptations revealed by genomes of the marine picoeukaryotes Micromonas.</title>
        <authorList>
            <person name="Worden A.Z."/>
            <person name="Lee J.H."/>
            <person name="Mock T."/>
            <person name="Rouze P."/>
            <person name="Simmons M.P."/>
            <person name="Aerts A.L."/>
            <person name="Allen A.E."/>
            <person name="Cuvelier M.L."/>
            <person name="Derelle E."/>
            <person name="Everett M.V."/>
            <person name="Foulon E."/>
            <person name="Grimwood J."/>
            <person name="Gundlach H."/>
            <person name="Henrissat B."/>
            <person name="Napoli C."/>
            <person name="McDonald S.M."/>
            <person name="Parker M.S."/>
            <person name="Rombauts S."/>
            <person name="Salamov A."/>
            <person name="Von Dassow P."/>
            <person name="Badger J.H."/>
            <person name="Coutinho P.M."/>
            <person name="Demir E."/>
            <person name="Dubchak I."/>
            <person name="Gentemann C."/>
            <person name="Eikrem W."/>
            <person name="Gready J.E."/>
            <person name="John U."/>
            <person name="Lanier W."/>
            <person name="Lindquist E.A."/>
            <person name="Lucas S."/>
            <person name="Mayer K.F."/>
            <person name="Moreau H."/>
            <person name="Not F."/>
            <person name="Otillar R."/>
            <person name="Panaud O."/>
            <person name="Pangilinan J."/>
            <person name="Paulsen I."/>
            <person name="Piegu B."/>
            <person name="Poliakov A."/>
            <person name="Robbens S."/>
            <person name="Schmutz J."/>
            <person name="Toulza E."/>
            <person name="Wyss T."/>
            <person name="Zelensky A."/>
            <person name="Zhou K."/>
            <person name="Armbrust E.V."/>
            <person name="Bhattacharya D."/>
            <person name="Goodenough U.W."/>
            <person name="Van de Peer Y."/>
            <person name="Grigoriev I.V."/>
        </authorList>
    </citation>
    <scope>NUCLEOTIDE SEQUENCE [LARGE SCALE GENOMIC DNA]</scope>
    <source>
        <strain evidence="2 3">CCMP1545</strain>
    </source>
</reference>
<dbReference type="GeneID" id="9685606"/>
<dbReference type="PANTHER" id="PTHR46423:SF4">
    <property type="entry name" value="OUTER ENVELOPE PROTEIN 61"/>
    <property type="match status" value="1"/>
</dbReference>
<accession>C1MW74</accession>
<dbReference type="KEGG" id="mpp:MICPUCDRAFT_47764"/>
<dbReference type="OMA" id="NCASELH"/>
<dbReference type="AlphaFoldDB" id="C1MW74"/>
<evidence type="ECO:0000256" key="1">
    <source>
        <dbReference type="SAM" id="MobiDB-lite"/>
    </source>
</evidence>
<dbReference type="GO" id="GO:0101031">
    <property type="term" value="C:protein folding chaperone complex"/>
    <property type="evidence" value="ECO:0007669"/>
    <property type="project" value="TreeGrafter"/>
</dbReference>
<dbReference type="InterPro" id="IPR051966">
    <property type="entry name" value="RPAP3"/>
</dbReference>